<comment type="caution">
    <text evidence="2">The sequence shown here is derived from an EMBL/GenBank/DDBJ whole genome shotgun (WGS) entry which is preliminary data.</text>
</comment>
<accession>A0A4C1ZSV0</accession>
<evidence type="ECO:0000256" key="1">
    <source>
        <dbReference type="SAM" id="MobiDB-lite"/>
    </source>
</evidence>
<dbReference type="Proteomes" id="UP000299102">
    <property type="component" value="Unassembled WGS sequence"/>
</dbReference>
<proteinExistence type="predicted"/>
<dbReference type="OrthoDB" id="411823at2759"/>
<sequence length="128" mass="14439">MLMSFETVELVDQLGCIKASEVHEVVVYENRCENLNYLLQRDPTNTVNIVDTWDHPVISEGLSGSITEDKKAELEDSGQKTHKENSQVSWTHPSVPGGTRKSRKKLVRGKIPVGIKYIPSEEEESNRC</sequence>
<keyword evidence="3" id="KW-1185">Reference proteome</keyword>
<evidence type="ECO:0000313" key="3">
    <source>
        <dbReference type="Proteomes" id="UP000299102"/>
    </source>
</evidence>
<feature type="compositionally biased region" description="Basic and acidic residues" evidence="1">
    <location>
        <begin position="67"/>
        <end position="85"/>
    </location>
</feature>
<feature type="region of interest" description="Disordered" evidence="1">
    <location>
        <begin position="64"/>
        <end position="106"/>
    </location>
</feature>
<protein>
    <submittedName>
        <fullName evidence="2">Uncharacterized protein</fullName>
    </submittedName>
</protein>
<organism evidence="2 3">
    <name type="scientific">Eumeta variegata</name>
    <name type="common">Bagworm moth</name>
    <name type="synonym">Eumeta japonica</name>
    <dbReference type="NCBI Taxonomy" id="151549"/>
    <lineage>
        <taxon>Eukaryota</taxon>
        <taxon>Metazoa</taxon>
        <taxon>Ecdysozoa</taxon>
        <taxon>Arthropoda</taxon>
        <taxon>Hexapoda</taxon>
        <taxon>Insecta</taxon>
        <taxon>Pterygota</taxon>
        <taxon>Neoptera</taxon>
        <taxon>Endopterygota</taxon>
        <taxon>Lepidoptera</taxon>
        <taxon>Glossata</taxon>
        <taxon>Ditrysia</taxon>
        <taxon>Tineoidea</taxon>
        <taxon>Psychidae</taxon>
        <taxon>Oiketicinae</taxon>
        <taxon>Eumeta</taxon>
    </lineage>
</organism>
<reference evidence="2 3" key="1">
    <citation type="journal article" date="2019" name="Commun. Biol.">
        <title>The bagworm genome reveals a unique fibroin gene that provides high tensile strength.</title>
        <authorList>
            <person name="Kono N."/>
            <person name="Nakamura H."/>
            <person name="Ohtoshi R."/>
            <person name="Tomita M."/>
            <person name="Numata K."/>
            <person name="Arakawa K."/>
        </authorList>
    </citation>
    <scope>NUCLEOTIDE SEQUENCE [LARGE SCALE GENOMIC DNA]</scope>
</reference>
<dbReference type="AlphaFoldDB" id="A0A4C1ZSV0"/>
<dbReference type="EMBL" id="BGZK01002181">
    <property type="protein sequence ID" value="GBP91556.1"/>
    <property type="molecule type" value="Genomic_DNA"/>
</dbReference>
<name>A0A4C1ZSV0_EUMVA</name>
<evidence type="ECO:0000313" key="2">
    <source>
        <dbReference type="EMBL" id="GBP91556.1"/>
    </source>
</evidence>
<gene>
    <name evidence="2" type="ORF">EVAR_67825_1</name>
</gene>